<dbReference type="Pfam" id="PF01738">
    <property type="entry name" value="DLH"/>
    <property type="match status" value="1"/>
</dbReference>
<dbReference type="Gene3D" id="3.40.50.1820">
    <property type="entry name" value="alpha/beta hydrolase"/>
    <property type="match status" value="1"/>
</dbReference>
<keyword evidence="2" id="KW-0378">Hydrolase</keyword>
<feature type="domain" description="Dienelactone hydrolase" evidence="1">
    <location>
        <begin position="23"/>
        <end position="198"/>
    </location>
</feature>
<reference evidence="2 3" key="1">
    <citation type="submission" date="2023-09" db="EMBL/GenBank/DDBJ databases">
        <title>Thalassobella suaedae gen. nov., sp. nov., a marine bacterium of the family Flavobacteriaceae isolated from a halophyte Suaeda japonica.</title>
        <authorList>
            <person name="Lee S.Y."/>
            <person name="Hwang C.Y."/>
        </authorList>
    </citation>
    <scope>NUCLEOTIDE SEQUENCE [LARGE SCALE GENOMIC DNA]</scope>
    <source>
        <strain evidence="2 3">HL-DH14</strain>
    </source>
</reference>
<organism evidence="2 3">
    <name type="scientific">Thalassobellus suaedae</name>
    <dbReference type="NCBI Taxonomy" id="3074124"/>
    <lineage>
        <taxon>Bacteria</taxon>
        <taxon>Pseudomonadati</taxon>
        <taxon>Bacteroidota</taxon>
        <taxon>Flavobacteriia</taxon>
        <taxon>Flavobacteriales</taxon>
        <taxon>Flavobacteriaceae</taxon>
        <taxon>Thalassobellus</taxon>
    </lineage>
</organism>
<dbReference type="Proteomes" id="UP001302806">
    <property type="component" value="Chromosome"/>
</dbReference>
<dbReference type="SUPFAM" id="SSF53474">
    <property type="entry name" value="alpha/beta-Hydrolases"/>
    <property type="match status" value="1"/>
</dbReference>
<sequence>MNFKDVNIPIKNITLKGRLRIAENQKGLIVFSHGSGSSRMSSRNNYVADLLLNEGFSSLLFDLLTEAEDTIHENRFNIDLLAERLVDVTQWISKQKDMQNVPIGFFGASTGAASALKATSFLGTSIKAIVSRGGRPDLALPILDKIKSPTLLIVGGKDGVVIDLNKKAYDKLSSIKKIEIIEGATHLFSEPGKLEAVAKLTSNWFNKYLKNKHYGI</sequence>
<evidence type="ECO:0000313" key="3">
    <source>
        <dbReference type="Proteomes" id="UP001302806"/>
    </source>
</evidence>
<dbReference type="RefSeq" id="WP_415864656.1">
    <property type="nucleotide sequence ID" value="NZ_CP134537.1"/>
</dbReference>
<name>A0ABY9XPS4_9FLAO</name>
<evidence type="ECO:0000259" key="1">
    <source>
        <dbReference type="Pfam" id="PF01738"/>
    </source>
</evidence>
<evidence type="ECO:0000313" key="2">
    <source>
        <dbReference type="EMBL" id="WNH07793.1"/>
    </source>
</evidence>
<gene>
    <name evidence="2" type="ORF">RHP51_11355</name>
</gene>
<accession>A0ABY9XPS4</accession>
<proteinExistence type="predicted"/>
<dbReference type="EMBL" id="CP134537">
    <property type="protein sequence ID" value="WNH07793.1"/>
    <property type="molecule type" value="Genomic_DNA"/>
</dbReference>
<dbReference type="InterPro" id="IPR002925">
    <property type="entry name" value="Dienelactn_hydro"/>
</dbReference>
<dbReference type="GO" id="GO:0016787">
    <property type="term" value="F:hydrolase activity"/>
    <property type="evidence" value="ECO:0007669"/>
    <property type="project" value="UniProtKB-KW"/>
</dbReference>
<protein>
    <submittedName>
        <fullName evidence="2">Dienelactone hydrolase family protein</fullName>
    </submittedName>
</protein>
<dbReference type="InterPro" id="IPR029058">
    <property type="entry name" value="AB_hydrolase_fold"/>
</dbReference>